<evidence type="ECO:0000313" key="9">
    <source>
        <dbReference type="Proteomes" id="UP000249757"/>
    </source>
</evidence>
<evidence type="ECO:0000259" key="7">
    <source>
        <dbReference type="Pfam" id="PF05699"/>
    </source>
</evidence>
<dbReference type="GO" id="GO:0046983">
    <property type="term" value="F:protein dimerization activity"/>
    <property type="evidence" value="ECO:0007669"/>
    <property type="project" value="InterPro"/>
</dbReference>
<evidence type="ECO:0000256" key="1">
    <source>
        <dbReference type="ARBA" id="ARBA00004123"/>
    </source>
</evidence>
<dbReference type="InterPro" id="IPR008906">
    <property type="entry name" value="HATC_C_dom"/>
</dbReference>
<sequence>MPPRATKKRTRATDVPTASTKRLRILAAPPPTPEPSQSWERQQLESQPQETINAPTEGSHAGTRSVATTEVAEDSYIENGGDDFDGLDWDRLGKRYIKPLSQPRRAKSWIYQYGYRVVHRDTPTRQFWPAKCHNLNRMGVKATPSKRSSGQLSLREVLAGGFEVPQATANAMGNFDIQRFRYAVVLWLLDNNLLMELISRASTRDLFRIANGEAESALWRSPRSVATYAMRLFHLMQPQIVHALSSAISKIHIIFDGWTTKGGTRGFFGIVAHFATSSSKINDLPIALPPLTGAHTGEAIATAVTATLRAYGITSDTLGYFVLDNASNNDTAIAAVAREFGNFEATERRLRCGPHTINLIGQALLFGKDKDAYNNATEQVLEEEMFMQQWRKNGALGTLLAVITYIKTPQQYQLFADCLLASNNDLPAAARVKMLRPIKPVVTRWNSYYNALERATYLKGGFDLYIEKYISRIAYEDRRGTRNDVPAWMRSGGLEAADWAVITEYQRCLQPLKMSTGRLEGRGKYYGSNFGAIHEVIPVFEYLLDQLEKLSEPYKDVVFDAHAEAPEDHLHINLRNAWRKTDEYYHKLDDSAVYYTATCLHPYYKYYCENSWEHKPSWLRKANEGFQKLWESYKLAPPRSPPRQPPRSGAIDDVIGALTSRRNCARSDSRDEYDRWRELEPEWSMETYHGDGNAVQYWIAMKPKYPQLSEFAIDILTIPASSCECERLFSELGDLLEPKRRAIGSELLAAFQLIRAWTRAGYDARRHGDGEINDGEINDEELAREYNIQSWVEDD</sequence>
<evidence type="ECO:0000256" key="2">
    <source>
        <dbReference type="ARBA" id="ARBA00022723"/>
    </source>
</evidence>
<dbReference type="Proteomes" id="UP000249757">
    <property type="component" value="Unassembled WGS sequence"/>
</dbReference>
<keyword evidence="3" id="KW-0863">Zinc-finger</keyword>
<comment type="subcellular location">
    <subcellularLocation>
        <location evidence="1">Nucleus</location>
    </subcellularLocation>
</comment>
<dbReference type="SUPFAM" id="SSF53098">
    <property type="entry name" value="Ribonuclease H-like"/>
    <property type="match status" value="1"/>
</dbReference>
<protein>
    <submittedName>
        <fullName evidence="8">Dimer-Tnp-hAT dimerization containing protein</fullName>
    </submittedName>
</protein>
<name>A0A922SVF5_9PLEO</name>
<keyword evidence="2" id="KW-0479">Metal-binding</keyword>
<dbReference type="Pfam" id="PF05699">
    <property type="entry name" value="Dimer_Tnp_hAT"/>
    <property type="match status" value="1"/>
</dbReference>
<keyword evidence="5" id="KW-0539">Nucleus</keyword>
<dbReference type="AlphaFoldDB" id="A0A922SVF5"/>
<comment type="caution">
    <text evidence="8">The sequence shown here is derived from an EMBL/GenBank/DDBJ whole genome shotgun (WGS) entry which is preliminary data.</text>
</comment>
<dbReference type="PANTHER" id="PTHR46481">
    <property type="entry name" value="ZINC FINGER BED DOMAIN-CONTAINING PROTEIN 4"/>
    <property type="match status" value="1"/>
</dbReference>
<evidence type="ECO:0000256" key="4">
    <source>
        <dbReference type="ARBA" id="ARBA00022833"/>
    </source>
</evidence>
<accession>A0A922SVF5</accession>
<gene>
    <name evidence="8" type="ORF">Ptr86124_013487</name>
</gene>
<dbReference type="EMBL" id="NRDI02000038">
    <property type="protein sequence ID" value="KAI1507553.1"/>
    <property type="molecule type" value="Genomic_DNA"/>
</dbReference>
<dbReference type="InterPro" id="IPR012337">
    <property type="entry name" value="RNaseH-like_sf"/>
</dbReference>
<evidence type="ECO:0000256" key="5">
    <source>
        <dbReference type="ARBA" id="ARBA00023242"/>
    </source>
</evidence>
<evidence type="ECO:0000313" key="8">
    <source>
        <dbReference type="EMBL" id="KAI1507553.1"/>
    </source>
</evidence>
<keyword evidence="4" id="KW-0862">Zinc</keyword>
<dbReference type="GO" id="GO:0005634">
    <property type="term" value="C:nucleus"/>
    <property type="evidence" value="ECO:0007669"/>
    <property type="project" value="UniProtKB-SubCell"/>
</dbReference>
<feature type="compositionally biased region" description="Basic residues" evidence="6">
    <location>
        <begin position="1"/>
        <end position="10"/>
    </location>
</feature>
<dbReference type="InterPro" id="IPR052035">
    <property type="entry name" value="ZnF_BED_domain_contain"/>
</dbReference>
<dbReference type="GO" id="GO:0008270">
    <property type="term" value="F:zinc ion binding"/>
    <property type="evidence" value="ECO:0007669"/>
    <property type="project" value="UniProtKB-KW"/>
</dbReference>
<reference evidence="9" key="1">
    <citation type="journal article" date="2022" name="Microb. Genom.">
        <title>A global pangenome for the wheat fungal pathogen Pyrenophora tritici-repentis and prediction of effector protein structural homology.</title>
        <authorList>
            <person name="Moolhuijzen P.M."/>
            <person name="See P.T."/>
            <person name="Shi G."/>
            <person name="Powell H.R."/>
            <person name="Cockram J."/>
            <person name="Jorgensen L.N."/>
            <person name="Benslimane H."/>
            <person name="Strelkov S.E."/>
            <person name="Turner J."/>
            <person name="Liu Z."/>
            <person name="Moffat C.S."/>
        </authorList>
    </citation>
    <scope>NUCLEOTIDE SEQUENCE [LARGE SCALE GENOMIC DNA]</scope>
</reference>
<organism evidence="8 9">
    <name type="scientific">Pyrenophora tritici-repentis</name>
    <dbReference type="NCBI Taxonomy" id="45151"/>
    <lineage>
        <taxon>Eukaryota</taxon>
        <taxon>Fungi</taxon>
        <taxon>Dikarya</taxon>
        <taxon>Ascomycota</taxon>
        <taxon>Pezizomycotina</taxon>
        <taxon>Dothideomycetes</taxon>
        <taxon>Pleosporomycetidae</taxon>
        <taxon>Pleosporales</taxon>
        <taxon>Pleosporineae</taxon>
        <taxon>Pleosporaceae</taxon>
        <taxon>Pyrenophora</taxon>
    </lineage>
</organism>
<feature type="domain" description="HAT C-terminal dimerisation" evidence="7">
    <location>
        <begin position="672"/>
        <end position="757"/>
    </location>
</feature>
<proteinExistence type="predicted"/>
<dbReference type="PANTHER" id="PTHR46481:SF10">
    <property type="entry name" value="ZINC FINGER BED DOMAIN-CONTAINING PROTEIN 39"/>
    <property type="match status" value="1"/>
</dbReference>
<keyword evidence="9" id="KW-1185">Reference proteome</keyword>
<feature type="compositionally biased region" description="Polar residues" evidence="6">
    <location>
        <begin position="35"/>
        <end position="56"/>
    </location>
</feature>
<feature type="region of interest" description="Disordered" evidence="6">
    <location>
        <begin position="1"/>
        <end position="67"/>
    </location>
</feature>
<evidence type="ECO:0000256" key="6">
    <source>
        <dbReference type="SAM" id="MobiDB-lite"/>
    </source>
</evidence>
<evidence type="ECO:0000256" key="3">
    <source>
        <dbReference type="ARBA" id="ARBA00022771"/>
    </source>
</evidence>